<gene>
    <name evidence="1" type="ORF">CAAN4_G12596</name>
</gene>
<evidence type="ECO:0000313" key="2">
    <source>
        <dbReference type="Proteomes" id="UP001497600"/>
    </source>
</evidence>
<sequence>MAIDFPEFASRTAYLHIEDLCWFYEDFNFSALYAIDAVPETVFKSWNSPMSKEAFMAMIYQFVEKFRQFRYVLTYRKSDWLNVVQPKYRNQLLAEICDRYISRLTTDVQISYMEYIYGGICKDNSKSNYLKFFTTSVTYDKFHGNLLDAMRRVELNCEVLISTLMEGPEIDILPQETFISTPLTEDFPDGRFKENSPVHERFNVLKASKQNSLTEINEYLLELEFIHQGLYNPQATKKVAKTQISKGLMTIFKIVQNAYPMLEKINSIVKFSCKLHLSNLEVLKINKLDESDYHKYNDSLQSIKEAASLIEKQLSSLLGLTVYADDPLERHRKHVDSFYFLIWRHHDIFSTFNTIAKEITQVYKTYNLICGDDLRQTGYSLFENHMGNLSTQLNYIIEFLSSHGISIQNPNMTKIIKNDILSLELYSRFQDLFKIATTIKGNHLYFEDKVITSQLRKEMGLKENK</sequence>
<dbReference type="Proteomes" id="UP001497600">
    <property type="component" value="Chromosome G"/>
</dbReference>
<reference evidence="1 2" key="1">
    <citation type="submission" date="2024-01" db="EMBL/GenBank/DDBJ databases">
        <authorList>
            <consortium name="Genoscope - CEA"/>
            <person name="William W."/>
        </authorList>
    </citation>
    <scope>NUCLEOTIDE SEQUENCE [LARGE SCALE GENOMIC DNA]</scope>
    <source>
        <strain evidence="1 2">29B2s-10</strain>
    </source>
</reference>
<evidence type="ECO:0000313" key="1">
    <source>
        <dbReference type="EMBL" id="CAK7918295.1"/>
    </source>
</evidence>
<accession>A0ABP0EMB2</accession>
<organism evidence="1 2">
    <name type="scientific">[Candida] anglica</name>
    <dbReference type="NCBI Taxonomy" id="148631"/>
    <lineage>
        <taxon>Eukaryota</taxon>
        <taxon>Fungi</taxon>
        <taxon>Dikarya</taxon>
        <taxon>Ascomycota</taxon>
        <taxon>Saccharomycotina</taxon>
        <taxon>Pichiomycetes</taxon>
        <taxon>Debaryomycetaceae</taxon>
        <taxon>Kurtzmaniella</taxon>
    </lineage>
</organism>
<keyword evidence="2" id="KW-1185">Reference proteome</keyword>
<dbReference type="EMBL" id="OZ004259">
    <property type="protein sequence ID" value="CAK7918295.1"/>
    <property type="molecule type" value="Genomic_DNA"/>
</dbReference>
<proteinExistence type="predicted"/>
<protein>
    <submittedName>
        <fullName evidence="1">Uncharacterized protein</fullName>
    </submittedName>
</protein>
<name>A0ABP0EMB2_9ASCO</name>